<dbReference type="GeneID" id="54580521"/>
<protein>
    <submittedName>
        <fullName evidence="2">Uncharacterized protein</fullName>
    </submittedName>
</protein>
<proteinExistence type="predicted"/>
<evidence type="ECO:0000256" key="1">
    <source>
        <dbReference type="SAM" id="MobiDB-lite"/>
    </source>
</evidence>
<dbReference type="EMBL" id="ML987205">
    <property type="protein sequence ID" value="KAF2243538.1"/>
    <property type="molecule type" value="Genomic_DNA"/>
</dbReference>
<dbReference type="Proteomes" id="UP000800094">
    <property type="component" value="Unassembled WGS sequence"/>
</dbReference>
<feature type="region of interest" description="Disordered" evidence="1">
    <location>
        <begin position="54"/>
        <end position="73"/>
    </location>
</feature>
<dbReference type="AlphaFoldDB" id="A0A6A6I0K2"/>
<evidence type="ECO:0000313" key="3">
    <source>
        <dbReference type="Proteomes" id="UP000800094"/>
    </source>
</evidence>
<accession>A0A6A6I0K2</accession>
<name>A0A6A6I0K2_9PLEO</name>
<organism evidence="2 3">
    <name type="scientific">Trematosphaeria pertusa</name>
    <dbReference type="NCBI Taxonomy" id="390896"/>
    <lineage>
        <taxon>Eukaryota</taxon>
        <taxon>Fungi</taxon>
        <taxon>Dikarya</taxon>
        <taxon>Ascomycota</taxon>
        <taxon>Pezizomycotina</taxon>
        <taxon>Dothideomycetes</taxon>
        <taxon>Pleosporomycetidae</taxon>
        <taxon>Pleosporales</taxon>
        <taxon>Massarineae</taxon>
        <taxon>Trematosphaeriaceae</taxon>
        <taxon>Trematosphaeria</taxon>
    </lineage>
</organism>
<dbReference type="RefSeq" id="XP_033678542.1">
    <property type="nucleotide sequence ID" value="XM_033827191.1"/>
</dbReference>
<reference evidence="2" key="1">
    <citation type="journal article" date="2020" name="Stud. Mycol.">
        <title>101 Dothideomycetes genomes: a test case for predicting lifestyles and emergence of pathogens.</title>
        <authorList>
            <person name="Haridas S."/>
            <person name="Albert R."/>
            <person name="Binder M."/>
            <person name="Bloem J."/>
            <person name="Labutti K."/>
            <person name="Salamov A."/>
            <person name="Andreopoulos B."/>
            <person name="Baker S."/>
            <person name="Barry K."/>
            <person name="Bills G."/>
            <person name="Bluhm B."/>
            <person name="Cannon C."/>
            <person name="Castanera R."/>
            <person name="Culley D."/>
            <person name="Daum C."/>
            <person name="Ezra D."/>
            <person name="Gonzalez J."/>
            <person name="Henrissat B."/>
            <person name="Kuo A."/>
            <person name="Liang C."/>
            <person name="Lipzen A."/>
            <person name="Lutzoni F."/>
            <person name="Magnuson J."/>
            <person name="Mondo S."/>
            <person name="Nolan M."/>
            <person name="Ohm R."/>
            <person name="Pangilinan J."/>
            <person name="Park H.-J."/>
            <person name="Ramirez L."/>
            <person name="Alfaro M."/>
            <person name="Sun H."/>
            <person name="Tritt A."/>
            <person name="Yoshinaga Y."/>
            <person name="Zwiers L.-H."/>
            <person name="Turgeon B."/>
            <person name="Goodwin S."/>
            <person name="Spatafora J."/>
            <person name="Crous P."/>
            <person name="Grigoriev I."/>
        </authorList>
    </citation>
    <scope>NUCLEOTIDE SEQUENCE</scope>
    <source>
        <strain evidence="2">CBS 122368</strain>
    </source>
</reference>
<sequence length="274" mass="31475">MATTGFGFHPTGRPICLDCREVHLEFLNQLNEDSRCHKCQKPIKIPQGWAPPEFAAPIHLPNTDSLDRQDQEKQDQEMLRFLKDNTATMKLFLSLSKEDNSQDKTVAMYDIVSVADSQHGMSIGRLSKSALEIRRQGQKEWEDAFCEYENLLTELAELLPGPWKWTYKKDKAVSLASLLETTIQYYINLRYGGSKYAEDSELKDMREKPPNFGTTPPNQLLTVKKLQQSQILDDLSPKDAKRIREQLQNLMFFQYCHEGVVVVRSTARTSNTNN</sequence>
<gene>
    <name evidence="2" type="ORF">BU26DRAFT_510035</name>
</gene>
<evidence type="ECO:0000313" key="2">
    <source>
        <dbReference type="EMBL" id="KAF2243538.1"/>
    </source>
</evidence>
<keyword evidence="3" id="KW-1185">Reference proteome</keyword>